<dbReference type="AlphaFoldDB" id="A0AA92W931"/>
<organism evidence="1 2">
    <name type="scientific">Segatella copri</name>
    <dbReference type="NCBI Taxonomy" id="165179"/>
    <lineage>
        <taxon>Bacteria</taxon>
        <taxon>Pseudomonadati</taxon>
        <taxon>Bacteroidota</taxon>
        <taxon>Bacteroidia</taxon>
        <taxon>Bacteroidales</taxon>
        <taxon>Prevotellaceae</taxon>
        <taxon>Segatella</taxon>
    </lineage>
</organism>
<comment type="caution">
    <text evidence="1">The sequence shown here is derived from an EMBL/GenBank/DDBJ whole genome shotgun (WGS) entry which is preliminary data.</text>
</comment>
<sequence length="66" mass="8039">MGIAWKERYGRSWKVWMEWMEGAVWKEWMEFRAKIQLFSDTAKFGGVIRKCLNYAFRLKVVKLPYS</sequence>
<dbReference type="Proteomes" id="UP000285776">
    <property type="component" value="Unassembled WGS sequence"/>
</dbReference>
<protein>
    <submittedName>
        <fullName evidence="1">Uncharacterized protein</fullName>
    </submittedName>
</protein>
<evidence type="ECO:0000313" key="1">
    <source>
        <dbReference type="EMBL" id="RGW75782.1"/>
    </source>
</evidence>
<gene>
    <name evidence="1" type="ORF">DWV53_12975</name>
</gene>
<evidence type="ECO:0000313" key="2">
    <source>
        <dbReference type="Proteomes" id="UP000285776"/>
    </source>
</evidence>
<proteinExistence type="predicted"/>
<accession>A0AA92W931</accession>
<reference evidence="1 2" key="1">
    <citation type="submission" date="2018-08" db="EMBL/GenBank/DDBJ databases">
        <title>A genome reference for cultivated species of the human gut microbiota.</title>
        <authorList>
            <person name="Zou Y."/>
            <person name="Xue W."/>
            <person name="Luo G."/>
        </authorList>
    </citation>
    <scope>NUCLEOTIDE SEQUENCE [LARGE SCALE GENOMIC DNA]</scope>
    <source>
        <strain evidence="1 2">AF10-17</strain>
    </source>
</reference>
<name>A0AA92W931_9BACT</name>
<dbReference type="EMBL" id="QSAV01000052">
    <property type="protein sequence ID" value="RGW75782.1"/>
    <property type="molecule type" value="Genomic_DNA"/>
</dbReference>